<sequence>MENFAEGISGQDSEAQPNDSVMSNMQNMLSSIEISSGDEDLGNIEVTGPNVPPFFTASASGAAAAPLKRLKSDQPEPVVAKKAKPNVIQGSVGNDATVPKPLNEALKYVYSDSAVNSGSSKYKKQIDVQHITKCFREIGGMEDTLKELCELFIHIHKKPIFCYQLRLIPSRGILLHGPPGSGKTFLARAISGQLKMRLLEVPATELVGGISGESEERIRDVFQQAVSCSPCVLFIDEIDAIAGDMNRGIVSKLIRSLDNMWMDRFARKVIVIAATTRPDVLDPGLRRAGRFEHEFALRIPTCKERRKLNYDEIALASLSYLVIVQFTINL</sequence>
<feature type="compositionally biased region" description="Polar residues" evidence="1">
    <location>
        <begin position="10"/>
        <end position="20"/>
    </location>
</feature>
<accession>A0ABM3C663</accession>
<evidence type="ECO:0000313" key="4">
    <source>
        <dbReference type="RefSeq" id="XP_041631702.1"/>
    </source>
</evidence>
<dbReference type="PANTHER" id="PTHR48470:SF1">
    <property type="entry name" value="CELL DIVISION CONTROL PROTEIN 48 C ISOFORM 1"/>
    <property type="match status" value="1"/>
</dbReference>
<evidence type="ECO:0000313" key="3">
    <source>
        <dbReference type="Proteomes" id="UP001652661"/>
    </source>
</evidence>
<dbReference type="PANTHER" id="PTHR48470">
    <property type="entry name" value="CELL DIVISION CONTROL PROTEIN 48 C ISOFORM 1"/>
    <property type="match status" value="1"/>
</dbReference>
<dbReference type="SUPFAM" id="SSF52540">
    <property type="entry name" value="P-loop containing nucleoside triphosphate hydrolases"/>
    <property type="match status" value="1"/>
</dbReference>
<feature type="domain" description="AAA+ ATPase" evidence="2">
    <location>
        <begin position="169"/>
        <end position="301"/>
    </location>
</feature>
<evidence type="ECO:0000259" key="2">
    <source>
        <dbReference type="SMART" id="SM00382"/>
    </source>
</evidence>
<proteinExistence type="predicted"/>
<dbReference type="InterPro" id="IPR027417">
    <property type="entry name" value="P-loop_NTPase"/>
</dbReference>
<reference evidence="3" key="1">
    <citation type="submission" date="2025-05" db="UniProtKB">
        <authorList>
            <consortium name="RefSeq"/>
        </authorList>
    </citation>
    <scope>NUCLEOTIDE SEQUENCE [LARGE SCALE GENOMIC DNA]</scope>
    <source>
        <strain evidence="3">14028-0561.14</strain>
    </source>
</reference>
<protein>
    <submittedName>
        <fullName evidence="4">Nuclear valosin-containing protein-like</fullName>
    </submittedName>
</protein>
<gene>
    <name evidence="4" type="primary">LOC121502373</name>
</gene>
<dbReference type="InterPro" id="IPR055278">
    <property type="entry name" value="CDC48c"/>
</dbReference>
<dbReference type="Pfam" id="PF00004">
    <property type="entry name" value="AAA"/>
    <property type="match status" value="1"/>
</dbReference>
<feature type="region of interest" description="Disordered" evidence="1">
    <location>
        <begin position="1"/>
        <end position="20"/>
    </location>
</feature>
<dbReference type="Proteomes" id="UP001652661">
    <property type="component" value="Chromosome 2L"/>
</dbReference>
<name>A0ABM3C663_DROKI</name>
<organism evidence="3 4">
    <name type="scientific">Drosophila kikkawai</name>
    <name type="common">Fruit fly</name>
    <dbReference type="NCBI Taxonomy" id="30033"/>
    <lineage>
        <taxon>Eukaryota</taxon>
        <taxon>Metazoa</taxon>
        <taxon>Ecdysozoa</taxon>
        <taxon>Arthropoda</taxon>
        <taxon>Hexapoda</taxon>
        <taxon>Insecta</taxon>
        <taxon>Pterygota</taxon>
        <taxon>Neoptera</taxon>
        <taxon>Endopterygota</taxon>
        <taxon>Diptera</taxon>
        <taxon>Brachycera</taxon>
        <taxon>Muscomorpha</taxon>
        <taxon>Ephydroidea</taxon>
        <taxon>Drosophilidae</taxon>
        <taxon>Drosophila</taxon>
        <taxon>Sophophora</taxon>
    </lineage>
</organism>
<reference evidence="4" key="2">
    <citation type="submission" date="2025-08" db="UniProtKB">
        <authorList>
            <consortium name="RefSeq"/>
        </authorList>
    </citation>
    <scope>IDENTIFICATION</scope>
    <source>
        <strain evidence="4">14028-0561.14</strain>
        <tissue evidence="4">Whole fly</tissue>
    </source>
</reference>
<keyword evidence="3" id="KW-1185">Reference proteome</keyword>
<evidence type="ECO:0000256" key="1">
    <source>
        <dbReference type="SAM" id="MobiDB-lite"/>
    </source>
</evidence>
<dbReference type="InterPro" id="IPR003959">
    <property type="entry name" value="ATPase_AAA_core"/>
</dbReference>
<dbReference type="RefSeq" id="XP_041631702.1">
    <property type="nucleotide sequence ID" value="XM_041775768.1"/>
</dbReference>
<dbReference type="SMART" id="SM00382">
    <property type="entry name" value="AAA"/>
    <property type="match status" value="1"/>
</dbReference>
<dbReference type="InterPro" id="IPR003593">
    <property type="entry name" value="AAA+_ATPase"/>
</dbReference>
<dbReference type="Gene3D" id="3.40.50.300">
    <property type="entry name" value="P-loop containing nucleotide triphosphate hydrolases"/>
    <property type="match status" value="1"/>
</dbReference>
<dbReference type="GeneID" id="121502373"/>